<evidence type="ECO:0000313" key="7">
    <source>
        <dbReference type="Proteomes" id="UP000223606"/>
    </source>
</evidence>
<protein>
    <recommendedName>
        <fullName evidence="2">Curli production assembly/transport component CsgF</fullName>
    </recommendedName>
</protein>
<comment type="function">
    <text evidence="1">May be involved in the biogenesis of curli organelles.</text>
</comment>
<dbReference type="InterPro" id="IPR018893">
    <property type="entry name" value="T8SS_CsgF"/>
</dbReference>
<dbReference type="Pfam" id="PF10614">
    <property type="entry name" value="CsgF"/>
    <property type="match status" value="1"/>
</dbReference>
<dbReference type="KEGG" id="hdi:HDIA_4598"/>
<dbReference type="EMBL" id="LT960614">
    <property type="protein sequence ID" value="SON58139.1"/>
    <property type="molecule type" value="Genomic_DNA"/>
</dbReference>
<evidence type="ECO:0000256" key="2">
    <source>
        <dbReference type="ARBA" id="ARBA00014031"/>
    </source>
</evidence>
<evidence type="ECO:0000256" key="5">
    <source>
        <dbReference type="SAM" id="SignalP"/>
    </source>
</evidence>
<evidence type="ECO:0000256" key="4">
    <source>
        <dbReference type="SAM" id="MobiDB-lite"/>
    </source>
</evidence>
<feature type="compositionally biased region" description="Polar residues" evidence="4">
    <location>
        <begin position="46"/>
        <end position="62"/>
    </location>
</feature>
<dbReference type="RefSeq" id="WP_099558348.1">
    <property type="nucleotide sequence ID" value="NZ_LT960614.1"/>
</dbReference>
<keyword evidence="7" id="KW-1185">Reference proteome</keyword>
<proteinExistence type="predicted"/>
<evidence type="ECO:0000256" key="3">
    <source>
        <dbReference type="ARBA" id="ARBA00022729"/>
    </source>
</evidence>
<dbReference type="Proteomes" id="UP000223606">
    <property type="component" value="Chromosome 1"/>
</dbReference>
<reference evidence="7" key="1">
    <citation type="submission" date="2017-09" db="EMBL/GenBank/DDBJ databases">
        <title>Genome sequence of Nannocystis excedens DSM 71.</title>
        <authorList>
            <person name="Blom J."/>
        </authorList>
    </citation>
    <scope>NUCLEOTIDE SEQUENCE [LARGE SCALE GENOMIC DNA]</scope>
    <source>
        <strain evidence="7">type strain: E19</strain>
    </source>
</reference>
<keyword evidence="3 5" id="KW-0732">Signal</keyword>
<feature type="chain" id="PRO_5013197535" description="Curli production assembly/transport component CsgF" evidence="5">
    <location>
        <begin position="26"/>
        <end position="94"/>
    </location>
</feature>
<dbReference type="OrthoDB" id="1443407at2"/>
<feature type="signal peptide" evidence="5">
    <location>
        <begin position="1"/>
        <end position="25"/>
    </location>
</feature>
<organism evidence="6 7">
    <name type="scientific">Hartmannibacter diazotrophicus</name>
    <dbReference type="NCBI Taxonomy" id="1482074"/>
    <lineage>
        <taxon>Bacteria</taxon>
        <taxon>Pseudomonadati</taxon>
        <taxon>Pseudomonadota</taxon>
        <taxon>Alphaproteobacteria</taxon>
        <taxon>Hyphomicrobiales</taxon>
        <taxon>Pleomorphomonadaceae</taxon>
        <taxon>Hartmannibacter</taxon>
    </lineage>
</organism>
<gene>
    <name evidence="6" type="ORF">HDIA_4598</name>
</gene>
<feature type="compositionally biased region" description="Low complexity" evidence="4">
    <location>
        <begin position="73"/>
        <end position="94"/>
    </location>
</feature>
<dbReference type="AlphaFoldDB" id="A0A2C9DD93"/>
<evidence type="ECO:0000256" key="1">
    <source>
        <dbReference type="ARBA" id="ARBA00003989"/>
    </source>
</evidence>
<accession>A0A2C9DD93</accession>
<feature type="region of interest" description="Disordered" evidence="4">
    <location>
        <begin position="42"/>
        <end position="94"/>
    </location>
</feature>
<evidence type="ECO:0000313" key="6">
    <source>
        <dbReference type="EMBL" id="SON58139.1"/>
    </source>
</evidence>
<sequence length="94" mass="9445">MKTSSLCLAGSLLALALVTATTAGASQLTYKPVNPSFGGDPLNGNWLLSQASSQGEGTSDSPGFTIDFPDIGSTTPTPTTTTDVPSTPTDNPAN</sequence>
<name>A0A2C9DD93_9HYPH</name>